<dbReference type="EMBL" id="FOGV01000025">
    <property type="protein sequence ID" value="SES26997.1"/>
    <property type="molecule type" value="Genomic_DNA"/>
</dbReference>
<protein>
    <submittedName>
        <fullName evidence="3">Membrane protein</fullName>
    </submittedName>
</protein>
<keyword evidence="1" id="KW-0812">Transmembrane</keyword>
<comment type="caution">
    <text evidence="3">The sequence shown here is derived from an EMBL/GenBank/DDBJ whole genome shotgun (WGS) entry which is preliminary data.</text>
</comment>
<dbReference type="RefSeq" id="WP_093074229.1">
    <property type="nucleotide sequence ID" value="NZ_FOGV01000025.1"/>
</dbReference>
<name>A0A1H9W024_9BACI</name>
<feature type="transmembrane region" description="Helical" evidence="1">
    <location>
        <begin position="12"/>
        <end position="35"/>
    </location>
</feature>
<dbReference type="InterPro" id="IPR018649">
    <property type="entry name" value="SHOCT"/>
</dbReference>
<keyword evidence="1" id="KW-1133">Transmembrane helix</keyword>
<dbReference type="STRING" id="1464123.SAMN05444126_12542"/>
<dbReference type="AlphaFoldDB" id="A0A1H9W024"/>
<evidence type="ECO:0000313" key="3">
    <source>
        <dbReference type="EMBL" id="SES26997.1"/>
    </source>
</evidence>
<proteinExistence type="predicted"/>
<keyword evidence="1" id="KW-0472">Membrane</keyword>
<organism evidence="3 4">
    <name type="scientific">Salisediminibacterium halotolerans</name>
    <dbReference type="NCBI Taxonomy" id="517425"/>
    <lineage>
        <taxon>Bacteria</taxon>
        <taxon>Bacillati</taxon>
        <taxon>Bacillota</taxon>
        <taxon>Bacilli</taxon>
        <taxon>Bacillales</taxon>
        <taxon>Bacillaceae</taxon>
        <taxon>Salisediminibacterium</taxon>
    </lineage>
</organism>
<dbReference type="Pfam" id="PF09851">
    <property type="entry name" value="SHOCT"/>
    <property type="match status" value="1"/>
</dbReference>
<feature type="domain" description="SHOCT" evidence="2">
    <location>
        <begin position="44"/>
        <end position="69"/>
    </location>
</feature>
<evidence type="ECO:0000256" key="1">
    <source>
        <dbReference type="SAM" id="Phobius"/>
    </source>
</evidence>
<sequence length="79" mass="9069">MHGFGHGPPIWILLIMLVYLLLLAGIGIYLIRYFLKGSKNQKSALDILNEQLAKGEISEDDYDRLKRKITDKDGENHEK</sequence>
<evidence type="ECO:0000259" key="2">
    <source>
        <dbReference type="Pfam" id="PF09851"/>
    </source>
</evidence>
<keyword evidence="4" id="KW-1185">Reference proteome</keyword>
<dbReference type="Proteomes" id="UP000199318">
    <property type="component" value="Unassembled WGS sequence"/>
</dbReference>
<evidence type="ECO:0000313" key="4">
    <source>
        <dbReference type="Proteomes" id="UP000199318"/>
    </source>
</evidence>
<reference evidence="4" key="1">
    <citation type="submission" date="2016-10" db="EMBL/GenBank/DDBJ databases">
        <authorList>
            <person name="de Groot N.N."/>
        </authorList>
    </citation>
    <scope>NUCLEOTIDE SEQUENCE [LARGE SCALE GENOMIC DNA]</scope>
    <source>
        <strain evidence="4">10nlg</strain>
    </source>
</reference>
<dbReference type="OrthoDB" id="1787194at2"/>
<gene>
    <name evidence="3" type="ORF">SAMN05444126_12542</name>
</gene>
<accession>A0A1H9W024</accession>